<feature type="transmembrane region" description="Helical" evidence="6">
    <location>
        <begin position="94"/>
        <end position="115"/>
    </location>
</feature>
<reference evidence="7 8" key="1">
    <citation type="journal article" date="2015" name="Int. J. Syst. Evol. Microbiol.">
        <title>Exiguobacterium enclense sp. nov., isolated from sediment.</title>
        <authorList>
            <person name="Dastager S.G."/>
            <person name="Mawlankar R."/>
            <person name="Sonalkar V.V."/>
            <person name="Thorat M.N."/>
            <person name="Mual P."/>
            <person name="Verma A."/>
            <person name="Krishnamurthi S."/>
            <person name="Tang S.K."/>
            <person name="Li W.J."/>
        </authorList>
    </citation>
    <scope>NUCLEOTIDE SEQUENCE [LARGE SCALE GENOMIC DNA]</scope>
    <source>
        <strain evidence="7 8">NIO-1109</strain>
    </source>
</reference>
<evidence type="ECO:0000256" key="3">
    <source>
        <dbReference type="ARBA" id="ARBA00022692"/>
    </source>
</evidence>
<evidence type="ECO:0000256" key="5">
    <source>
        <dbReference type="ARBA" id="ARBA00023136"/>
    </source>
</evidence>
<gene>
    <name evidence="7" type="ORF">AS033_08290</name>
</gene>
<feature type="transmembrane region" description="Helical" evidence="6">
    <location>
        <begin position="66"/>
        <end position="88"/>
    </location>
</feature>
<accession>A0A0V8GGG6</accession>
<evidence type="ECO:0000256" key="4">
    <source>
        <dbReference type="ARBA" id="ARBA00022989"/>
    </source>
</evidence>
<evidence type="ECO:0000256" key="1">
    <source>
        <dbReference type="ARBA" id="ARBA00004651"/>
    </source>
</evidence>
<keyword evidence="4 6" id="KW-1133">Transmembrane helix</keyword>
<evidence type="ECO:0000313" key="7">
    <source>
        <dbReference type="EMBL" id="KSU49355.1"/>
    </source>
</evidence>
<sequence length="129" mass="14258">MLSRVMRIIQIIAQIALIFCFSLSGDWVSETFQLPLPGNIIGLILLYVTLKSRLLPLVAVERGGTFLLFVMPLFFVPALSGIMDYTAFLRTSGLQVVLIVVVSSLLTLVGSAYIVDRLAHRKEAVNPHE</sequence>
<proteinExistence type="predicted"/>
<comment type="caution">
    <text evidence="7">The sequence shown here is derived from an EMBL/GenBank/DDBJ whole genome shotgun (WGS) entry which is preliminary data.</text>
</comment>
<name>A0A0V8GGG6_9BACL</name>
<dbReference type="GO" id="GO:0005886">
    <property type="term" value="C:plasma membrane"/>
    <property type="evidence" value="ECO:0007669"/>
    <property type="project" value="UniProtKB-SubCell"/>
</dbReference>
<evidence type="ECO:0000256" key="6">
    <source>
        <dbReference type="SAM" id="Phobius"/>
    </source>
</evidence>
<dbReference type="EMBL" id="LNQL01000002">
    <property type="protein sequence ID" value="KSU49355.1"/>
    <property type="molecule type" value="Genomic_DNA"/>
</dbReference>
<feature type="transmembrane region" description="Helical" evidence="6">
    <location>
        <begin position="34"/>
        <end position="54"/>
    </location>
</feature>
<dbReference type="PANTHER" id="PTHR33931:SF2">
    <property type="entry name" value="HOLIN-LIKE PROTEIN CIDA"/>
    <property type="match status" value="1"/>
</dbReference>
<keyword evidence="2" id="KW-1003">Cell membrane</keyword>
<dbReference type="AlphaFoldDB" id="A0A0V8GGG6"/>
<dbReference type="InterPro" id="IPR005538">
    <property type="entry name" value="LrgA/CidA"/>
</dbReference>
<evidence type="ECO:0000313" key="8">
    <source>
        <dbReference type="Proteomes" id="UP000053797"/>
    </source>
</evidence>
<keyword evidence="5 6" id="KW-0472">Membrane</keyword>
<evidence type="ECO:0000256" key="2">
    <source>
        <dbReference type="ARBA" id="ARBA00022475"/>
    </source>
</evidence>
<dbReference type="RefSeq" id="WP_052017178.1">
    <property type="nucleotide sequence ID" value="NZ_FMYN01000002.1"/>
</dbReference>
<comment type="subcellular location">
    <subcellularLocation>
        <location evidence="1">Cell membrane</location>
        <topology evidence="1">Multi-pass membrane protein</topology>
    </subcellularLocation>
</comment>
<dbReference type="Pfam" id="PF03788">
    <property type="entry name" value="LrgA"/>
    <property type="match status" value="1"/>
</dbReference>
<dbReference type="Proteomes" id="UP000053797">
    <property type="component" value="Unassembled WGS sequence"/>
</dbReference>
<organism evidence="7 8">
    <name type="scientific">Exiguobacterium indicum</name>
    <dbReference type="NCBI Taxonomy" id="296995"/>
    <lineage>
        <taxon>Bacteria</taxon>
        <taxon>Bacillati</taxon>
        <taxon>Bacillota</taxon>
        <taxon>Bacilli</taxon>
        <taxon>Bacillales</taxon>
        <taxon>Bacillales Family XII. Incertae Sedis</taxon>
        <taxon>Exiguobacterium</taxon>
    </lineage>
</organism>
<keyword evidence="3 6" id="KW-0812">Transmembrane</keyword>
<protein>
    <submittedName>
        <fullName evidence="7">LrgA</fullName>
    </submittedName>
</protein>
<dbReference type="PANTHER" id="PTHR33931">
    <property type="entry name" value="HOLIN-LIKE PROTEIN CIDA-RELATED"/>
    <property type="match status" value="1"/>
</dbReference>